<keyword evidence="3" id="KW-1185">Reference proteome</keyword>
<dbReference type="EMBL" id="JACHIF010000009">
    <property type="protein sequence ID" value="MBB5039701.1"/>
    <property type="molecule type" value="Genomic_DNA"/>
</dbReference>
<reference evidence="2 3" key="1">
    <citation type="submission" date="2020-08" db="EMBL/GenBank/DDBJ databases">
        <title>Genomic Encyclopedia of Type Strains, Phase IV (KMG-IV): sequencing the most valuable type-strain genomes for metagenomic binning, comparative biology and taxonomic classification.</title>
        <authorList>
            <person name="Goeker M."/>
        </authorList>
    </citation>
    <scope>NUCLEOTIDE SEQUENCE [LARGE SCALE GENOMIC DNA]</scope>
    <source>
        <strain evidence="2 3">DSM 12251</strain>
    </source>
</reference>
<organism evidence="2 3">
    <name type="scientific">Prosthecobacter dejongeii</name>
    <dbReference type="NCBI Taxonomy" id="48465"/>
    <lineage>
        <taxon>Bacteria</taxon>
        <taxon>Pseudomonadati</taxon>
        <taxon>Verrucomicrobiota</taxon>
        <taxon>Verrucomicrobiia</taxon>
        <taxon>Verrucomicrobiales</taxon>
        <taxon>Verrucomicrobiaceae</taxon>
        <taxon>Prosthecobacter</taxon>
    </lineage>
</organism>
<sequence length="388" mass="42443">MKLIAALSFALPSLILAQSGTQPARHESLKQEIRLAYDRGLAFLKGKQNNETGQWGDAEPVAFTALAITSHLLTPGRQPTEPVSAEIEKAYAFLLKNVQPDGGIYVKARANYNTSLALTALMLSPKPQNEQTLLAARRFIIGQQNDFDEKGKQDNPFDGGIGYGTPKPNNPAHADLSNTHFALEALYYSQALLADKGDAGKNEPQLNFGAAIQFIQNCQNRPETNKASWVSTDKADAGGFVYSPGETRGKDVKTADGRTALRSYGSISYAGMLSFIYAGLDKSDPRVQAVLQWLSENYTLDENPGLGAEGLYYYYHTMAKALAIADVDFLKTKDGKTVDWREDLASKLLNLQQGDGSWANSAGRWMESDTTLTTSYMLMALARVYESL</sequence>
<keyword evidence="2" id="KW-0456">Lyase</keyword>
<dbReference type="SUPFAM" id="SSF48239">
    <property type="entry name" value="Terpenoid cyclases/Protein prenyltransferases"/>
    <property type="match status" value="1"/>
</dbReference>
<dbReference type="Proteomes" id="UP000534294">
    <property type="component" value="Unassembled WGS sequence"/>
</dbReference>
<accession>A0A7W7YNZ3</accession>
<evidence type="ECO:0000256" key="1">
    <source>
        <dbReference type="SAM" id="SignalP"/>
    </source>
</evidence>
<dbReference type="GO" id="GO:0051007">
    <property type="term" value="F:squalene-hopene cyclase activity"/>
    <property type="evidence" value="ECO:0007669"/>
    <property type="project" value="UniProtKB-EC"/>
</dbReference>
<evidence type="ECO:0000313" key="2">
    <source>
        <dbReference type="EMBL" id="MBB5039701.1"/>
    </source>
</evidence>
<gene>
    <name evidence="2" type="ORF">HNQ64_003976</name>
</gene>
<dbReference type="CDD" id="cd00688">
    <property type="entry name" value="ISOPREN_C2_like"/>
    <property type="match status" value="1"/>
</dbReference>
<dbReference type="EC" id="5.4.99.17" evidence="2"/>
<dbReference type="GO" id="GO:0016829">
    <property type="term" value="F:lyase activity"/>
    <property type="evidence" value="ECO:0007669"/>
    <property type="project" value="UniProtKB-KW"/>
</dbReference>
<keyword evidence="2" id="KW-0413">Isomerase</keyword>
<evidence type="ECO:0000313" key="3">
    <source>
        <dbReference type="Proteomes" id="UP000534294"/>
    </source>
</evidence>
<proteinExistence type="predicted"/>
<feature type="signal peptide" evidence="1">
    <location>
        <begin position="1"/>
        <end position="17"/>
    </location>
</feature>
<keyword evidence="1" id="KW-0732">Signal</keyword>
<dbReference type="EC" id="4.2.1.129" evidence="2"/>
<name>A0A7W7YNZ3_9BACT</name>
<dbReference type="AlphaFoldDB" id="A0A7W7YNZ3"/>
<dbReference type="Gene3D" id="1.50.10.20">
    <property type="match status" value="2"/>
</dbReference>
<comment type="caution">
    <text evidence="2">The sequence shown here is derived from an EMBL/GenBank/DDBJ whole genome shotgun (WGS) entry which is preliminary data.</text>
</comment>
<feature type="chain" id="PRO_5031172703" evidence="1">
    <location>
        <begin position="18"/>
        <end position="388"/>
    </location>
</feature>
<dbReference type="InterPro" id="IPR008930">
    <property type="entry name" value="Terpenoid_cyclase/PrenylTrfase"/>
</dbReference>
<protein>
    <submittedName>
        <fullName evidence="2">Squalene-hopene/tetraprenyl-beta-curcumene cyclase</fullName>
        <ecNumber evidence="2">4.2.1.129</ecNumber>
        <ecNumber evidence="2">5.4.99.17</ecNumber>
    </submittedName>
</protein>
<dbReference type="RefSeq" id="WP_184211730.1">
    <property type="nucleotide sequence ID" value="NZ_JACHIF010000009.1"/>
</dbReference>